<feature type="compositionally biased region" description="Basic and acidic residues" evidence="1">
    <location>
        <begin position="26"/>
        <end position="59"/>
    </location>
</feature>
<gene>
    <name evidence="2" type="ORF">C2S53_007258</name>
</gene>
<protein>
    <submittedName>
        <fullName evidence="2">Uncharacterized protein</fullName>
    </submittedName>
</protein>
<comment type="caution">
    <text evidence="2">The sequence shown here is derived from an EMBL/GenBank/DDBJ whole genome shotgun (WGS) entry which is preliminary data.</text>
</comment>
<reference evidence="2 3" key="1">
    <citation type="journal article" date="2021" name="Nat. Commun.">
        <title>Incipient diploidization of the medicinal plant Perilla within 10,000 years.</title>
        <authorList>
            <person name="Zhang Y."/>
            <person name="Shen Q."/>
            <person name="Leng L."/>
            <person name="Zhang D."/>
            <person name="Chen S."/>
            <person name="Shi Y."/>
            <person name="Ning Z."/>
            <person name="Chen S."/>
        </authorList>
    </citation>
    <scope>NUCLEOTIDE SEQUENCE [LARGE SCALE GENOMIC DNA]</scope>
    <source>
        <strain evidence="3">cv. PC099</strain>
    </source>
</reference>
<feature type="compositionally biased region" description="Low complexity" evidence="1">
    <location>
        <begin position="118"/>
        <end position="132"/>
    </location>
</feature>
<evidence type="ECO:0000313" key="3">
    <source>
        <dbReference type="Proteomes" id="UP001190926"/>
    </source>
</evidence>
<feature type="compositionally biased region" description="Basic and acidic residues" evidence="1">
    <location>
        <begin position="75"/>
        <end position="94"/>
    </location>
</feature>
<evidence type="ECO:0000256" key="1">
    <source>
        <dbReference type="SAM" id="MobiDB-lite"/>
    </source>
</evidence>
<dbReference type="AlphaFoldDB" id="A0AAD4JFY3"/>
<sequence length="243" mass="26195">MGYCYIAGINPIRARTLKIKPLSLSKKVEEPIPEQREESKQGETEEEVSEQKEQQKETSEPSQANTLVDEPFEESPPKQRVDKATSVRAGEKLAGEPSSRKRKAGEGTPKSEPKRSRGVGSPTSGRSGSGPPLELSADESNMSLGIVSYLDLQKDNYMNVVTVVPDSAKGVDAKWAVVGDGSIYQSGATKGYCLNNDALRFCHRMQDVVDDEEGIPVFAMPRADPSSLLMIVGTSGKPPAGKA</sequence>
<proteinExistence type="predicted"/>
<dbReference type="EMBL" id="SDAM02000071">
    <property type="protein sequence ID" value="KAH6832398.1"/>
    <property type="molecule type" value="Genomic_DNA"/>
</dbReference>
<organism evidence="2 3">
    <name type="scientific">Perilla frutescens var. hirtella</name>
    <name type="common">Perilla citriodora</name>
    <name type="synonym">Perilla setoyensis</name>
    <dbReference type="NCBI Taxonomy" id="608512"/>
    <lineage>
        <taxon>Eukaryota</taxon>
        <taxon>Viridiplantae</taxon>
        <taxon>Streptophyta</taxon>
        <taxon>Embryophyta</taxon>
        <taxon>Tracheophyta</taxon>
        <taxon>Spermatophyta</taxon>
        <taxon>Magnoliopsida</taxon>
        <taxon>eudicotyledons</taxon>
        <taxon>Gunneridae</taxon>
        <taxon>Pentapetalae</taxon>
        <taxon>asterids</taxon>
        <taxon>lamiids</taxon>
        <taxon>Lamiales</taxon>
        <taxon>Lamiaceae</taxon>
        <taxon>Nepetoideae</taxon>
        <taxon>Elsholtzieae</taxon>
        <taxon>Perilla</taxon>
    </lineage>
</organism>
<evidence type="ECO:0000313" key="2">
    <source>
        <dbReference type="EMBL" id="KAH6832398.1"/>
    </source>
</evidence>
<feature type="region of interest" description="Disordered" evidence="1">
    <location>
        <begin position="19"/>
        <end position="137"/>
    </location>
</feature>
<name>A0AAD4JFY3_PERFH</name>
<accession>A0AAD4JFY3</accession>
<keyword evidence="3" id="KW-1185">Reference proteome</keyword>
<dbReference type="Proteomes" id="UP001190926">
    <property type="component" value="Unassembled WGS sequence"/>
</dbReference>